<dbReference type="Pfam" id="PF00501">
    <property type="entry name" value="AMP-binding"/>
    <property type="match status" value="1"/>
</dbReference>
<dbReference type="GO" id="GO:0019748">
    <property type="term" value="P:secondary metabolic process"/>
    <property type="evidence" value="ECO:0007669"/>
    <property type="project" value="TreeGrafter"/>
</dbReference>
<comment type="similarity">
    <text evidence="1">Belongs to the ATP-dependent AMP-binding enzyme family.</text>
</comment>
<dbReference type="OMA" id="YMMRRFD"/>
<dbReference type="SUPFAM" id="SSF56801">
    <property type="entry name" value="Acetyl-CoA synthetase-like"/>
    <property type="match status" value="1"/>
</dbReference>
<dbReference type="Proteomes" id="UP000001261">
    <property type="component" value="Unassembled WGS sequence"/>
</dbReference>
<dbReference type="CDD" id="cd05911">
    <property type="entry name" value="Firefly_Luc_like"/>
    <property type="match status" value="1"/>
</dbReference>
<dbReference type="InterPro" id="IPR045851">
    <property type="entry name" value="AMP-bd_C_sf"/>
</dbReference>
<sequence>MDFFRPDEYLPLPTKDILSWIFDDPQYDQDKPVNETLSPPFPSTCWVISTLLNYIQIYINPHNASESISCNQARVLVRKLIAGLRANGFKNGDCLNVHSFNDIYYPILFLAVIGAGGVFAGTNPSYTQFELSHHIKTARVNFLISEPEILENVLLAAKDNNIPSSRVWVFNTNGRPLPPGCSSWTDLMNYGEEDWVRFNDLDTCKNTTAARLFSSGTTGLPKAAVISHYNLIAQHELVFGVISLPYEISRIVAVPMFHASAVPSTHTSALKAGHVVYVMRRFDLEAFLKVSQKYKVTEASTVPPMAVAIVKSPLSKQPFLKSVRSGAVGAAPLDKGVQAQFRALLSERGRYTQVWGMTETSCVATRFPWPEDDTTGSVGRPIPCLEMKLIDDSGNNISAYDTRGEICVRGPTIISGYFENPHANAESFDSDGFFKTGDIGYCDSKTKKWYIVDRKKELIKVRGFQVAPPEIEAVLLSHPLIMDAAVIGVTLPGEEKVEHPRAIVVRQPVPEAQSLSEEEVKRFAAARLAKYKSLTGGVKFVDSIPKNASGKILKRLLREQAKEEIKQGLVVPKL</sequence>
<dbReference type="Gene3D" id="3.40.50.12780">
    <property type="entry name" value="N-terminal domain of ligase-like"/>
    <property type="match status" value="1"/>
</dbReference>
<dbReference type="STRING" id="246410.J3K7H0"/>
<feature type="domain" description="AMP-dependent synthetase/ligase" evidence="2">
    <location>
        <begin position="64"/>
        <end position="418"/>
    </location>
</feature>
<dbReference type="Gene3D" id="3.30.300.30">
    <property type="match status" value="1"/>
</dbReference>
<dbReference type="FunFam" id="3.30.300.30:FF:000007">
    <property type="entry name" value="4-coumarate--CoA ligase 2"/>
    <property type="match status" value="1"/>
</dbReference>
<reference evidence="5" key="1">
    <citation type="journal article" date="2009" name="Genome Res.">
        <title>Comparative genomic analyses of the human fungal pathogens Coccidioides and their relatives.</title>
        <authorList>
            <person name="Sharpton T.J."/>
            <person name="Stajich J.E."/>
            <person name="Rounsley S.D."/>
            <person name="Gardner M.J."/>
            <person name="Wortman J.R."/>
            <person name="Jordar V.S."/>
            <person name="Maiti R."/>
            <person name="Kodira C.D."/>
            <person name="Neafsey D.E."/>
            <person name="Zeng Q."/>
            <person name="Hung C.-Y."/>
            <person name="McMahan C."/>
            <person name="Muszewska A."/>
            <person name="Grynberg M."/>
            <person name="Mandel M.A."/>
            <person name="Kellner E.M."/>
            <person name="Barker B.M."/>
            <person name="Galgiani J.N."/>
            <person name="Orbach M.J."/>
            <person name="Kirkland T.N."/>
            <person name="Cole G.T."/>
            <person name="Henn M.R."/>
            <person name="Birren B.W."/>
            <person name="Taylor J.W."/>
        </authorList>
    </citation>
    <scope>NUCLEOTIDE SEQUENCE [LARGE SCALE GENOMIC DNA]</scope>
    <source>
        <strain evidence="5">RS</strain>
    </source>
</reference>
<dbReference type="Pfam" id="PF13193">
    <property type="entry name" value="AMP-binding_C"/>
    <property type="match status" value="1"/>
</dbReference>
<dbReference type="InterPro" id="IPR000873">
    <property type="entry name" value="AMP-dep_synth/lig_dom"/>
</dbReference>
<dbReference type="AlphaFoldDB" id="J3K7H0"/>
<name>J3K7H0_COCIM</name>
<protein>
    <submittedName>
        <fullName evidence="4">AMP-binding enzyme</fullName>
    </submittedName>
</protein>
<gene>
    <name evidence="4" type="ORF">CIMG_06122</name>
</gene>
<evidence type="ECO:0000313" key="4">
    <source>
        <dbReference type="EMBL" id="EAS30643.3"/>
    </source>
</evidence>
<dbReference type="RefSeq" id="XP_001242226.2">
    <property type="nucleotide sequence ID" value="XM_001242225.2"/>
</dbReference>
<keyword evidence="5" id="KW-1185">Reference proteome</keyword>
<dbReference type="GO" id="GO:0016405">
    <property type="term" value="F:CoA-ligase activity"/>
    <property type="evidence" value="ECO:0007669"/>
    <property type="project" value="TreeGrafter"/>
</dbReference>
<evidence type="ECO:0000259" key="3">
    <source>
        <dbReference type="Pfam" id="PF13193"/>
    </source>
</evidence>
<dbReference type="InterPro" id="IPR025110">
    <property type="entry name" value="AMP-bd_C"/>
</dbReference>
<reference evidence="5" key="2">
    <citation type="journal article" date="2010" name="Genome Res.">
        <title>Population genomic sequencing of Coccidioides fungi reveals recent hybridization and transposon control.</title>
        <authorList>
            <person name="Neafsey D.E."/>
            <person name="Barker B.M."/>
            <person name="Sharpton T.J."/>
            <person name="Stajich J.E."/>
            <person name="Park D.J."/>
            <person name="Whiston E."/>
            <person name="Hung C.-Y."/>
            <person name="McMahan C."/>
            <person name="White J."/>
            <person name="Sykes S."/>
            <person name="Heiman D."/>
            <person name="Young S."/>
            <person name="Zeng Q."/>
            <person name="Abouelleil A."/>
            <person name="Aftuck L."/>
            <person name="Bessette D."/>
            <person name="Brown A."/>
            <person name="FitzGerald M."/>
            <person name="Lui A."/>
            <person name="Macdonald J.P."/>
            <person name="Priest M."/>
            <person name="Orbach M.J."/>
            <person name="Galgiani J.N."/>
            <person name="Kirkland T.N."/>
            <person name="Cole G.T."/>
            <person name="Birren B.W."/>
            <person name="Henn M.R."/>
            <person name="Taylor J.W."/>
            <person name="Rounsley S.D."/>
        </authorList>
    </citation>
    <scope>GENOME REANNOTATION</scope>
    <source>
        <strain evidence="5">RS</strain>
    </source>
</reference>
<dbReference type="EMBL" id="GG704912">
    <property type="protein sequence ID" value="EAS30643.3"/>
    <property type="molecule type" value="Genomic_DNA"/>
</dbReference>
<evidence type="ECO:0000256" key="1">
    <source>
        <dbReference type="ARBA" id="ARBA00006432"/>
    </source>
</evidence>
<dbReference type="InterPro" id="IPR042099">
    <property type="entry name" value="ANL_N_sf"/>
</dbReference>
<feature type="domain" description="AMP-binding enzyme C-terminal" evidence="3">
    <location>
        <begin position="470"/>
        <end position="551"/>
    </location>
</feature>
<dbReference type="PANTHER" id="PTHR24096">
    <property type="entry name" value="LONG-CHAIN-FATTY-ACID--COA LIGASE"/>
    <property type="match status" value="1"/>
</dbReference>
<accession>J3K7H0</accession>
<dbReference type="OrthoDB" id="6509636at2759"/>
<proteinExistence type="inferred from homology"/>
<dbReference type="KEGG" id="cim:CIMG_06122"/>
<dbReference type="PANTHER" id="PTHR24096:SF265">
    <property type="entry name" value="ENZYME, PUTATIVE (AFU_ORTHOLOGUE AFUA_5G14270)-RELATED"/>
    <property type="match status" value="1"/>
</dbReference>
<evidence type="ECO:0000259" key="2">
    <source>
        <dbReference type="Pfam" id="PF00501"/>
    </source>
</evidence>
<dbReference type="VEuPathDB" id="FungiDB:CIMG_06122"/>
<evidence type="ECO:0000313" key="5">
    <source>
        <dbReference type="Proteomes" id="UP000001261"/>
    </source>
</evidence>
<dbReference type="GeneID" id="4561252"/>
<dbReference type="InParanoid" id="J3K7H0"/>
<organism evidence="4 5">
    <name type="scientific">Coccidioides immitis (strain RS)</name>
    <name type="common">Valley fever fungus</name>
    <dbReference type="NCBI Taxonomy" id="246410"/>
    <lineage>
        <taxon>Eukaryota</taxon>
        <taxon>Fungi</taxon>
        <taxon>Dikarya</taxon>
        <taxon>Ascomycota</taxon>
        <taxon>Pezizomycotina</taxon>
        <taxon>Eurotiomycetes</taxon>
        <taxon>Eurotiomycetidae</taxon>
        <taxon>Onygenales</taxon>
        <taxon>Onygenaceae</taxon>
        <taxon>Coccidioides</taxon>
    </lineage>
</organism>